<dbReference type="InterPro" id="IPR036890">
    <property type="entry name" value="HATPase_C_sf"/>
</dbReference>
<evidence type="ECO:0000313" key="4">
    <source>
        <dbReference type="Proteomes" id="UP000829194"/>
    </source>
</evidence>
<keyword evidence="1" id="KW-0472">Membrane</keyword>
<keyword evidence="3" id="KW-0808">Transferase</keyword>
<sequence>MLRSKPHAPDPYVIRSLFFVARLAAAWFGLFVMLALLAQAMPVLQHQDTGPLFLIATVVTIIVVITAFSHLRRVRLISGRIDANAIGNRQRRQIDVPLDDEETFHLLDAAIRELPRTQNVESARDSLQVRAKVESAEAGSHSAPGTANLYNWWMSTTRNRILATVTPDGEISRITLICEPESGAWSDWFRVDHGANLENAEAIVRAVNRRIAERRRNERADAARTSTEKELAVAKLSLLHAQVEPHFLYNTLASAQYLTRNDPPLADEMLGHLIEFLRRSLPRTEDALSTLGDELDRSRAYLEILKLRMGPRLELQLDVADELRAIALPPMMLQTLVENAIKHGLEPKPGGGTVWILARRNEDSIAITVADDGLGFNVLNSGTGIGLRNVRERLQLVYGAQAQLSIVANFPNGVAATIVVPAQPVTETQSV</sequence>
<dbReference type="RefSeq" id="WP_057942217.1">
    <property type="nucleotide sequence ID" value="NZ_CP011131.1"/>
</dbReference>
<dbReference type="PANTHER" id="PTHR34220:SF9">
    <property type="entry name" value="SIGNAL TRANSDUCTION HISTIDINE KINASE INTERNAL REGION DOMAIN-CONTAINING PROTEIN"/>
    <property type="match status" value="1"/>
</dbReference>
<organism evidence="3 4">
    <name type="scientific">Lysobacter gummosus</name>
    <dbReference type="NCBI Taxonomy" id="262324"/>
    <lineage>
        <taxon>Bacteria</taxon>
        <taxon>Pseudomonadati</taxon>
        <taxon>Pseudomonadota</taxon>
        <taxon>Gammaproteobacteria</taxon>
        <taxon>Lysobacterales</taxon>
        <taxon>Lysobacteraceae</taxon>
        <taxon>Lysobacter</taxon>
    </lineage>
</organism>
<dbReference type="SMART" id="SM00387">
    <property type="entry name" value="HATPase_c"/>
    <property type="match status" value="1"/>
</dbReference>
<gene>
    <name evidence="3" type="ORF">MOV92_07290</name>
</gene>
<dbReference type="Gene3D" id="3.30.565.10">
    <property type="entry name" value="Histidine kinase-like ATPase, C-terminal domain"/>
    <property type="match status" value="1"/>
</dbReference>
<dbReference type="EMBL" id="CP093547">
    <property type="protein sequence ID" value="UNP31041.1"/>
    <property type="molecule type" value="Genomic_DNA"/>
</dbReference>
<evidence type="ECO:0000256" key="1">
    <source>
        <dbReference type="SAM" id="Phobius"/>
    </source>
</evidence>
<feature type="domain" description="Histidine kinase/HSP90-like ATPase" evidence="2">
    <location>
        <begin position="328"/>
        <end position="424"/>
    </location>
</feature>
<dbReference type="Pfam" id="PF02518">
    <property type="entry name" value="HATPase_c"/>
    <property type="match status" value="1"/>
</dbReference>
<reference evidence="3 4" key="1">
    <citation type="submission" date="2022-03" db="EMBL/GenBank/DDBJ databases">
        <title>Complete genome sequence of Lysobacter capsici VKM B-2533 and Lysobacter gummosus 10.1.1, promising sources of lytic agents.</title>
        <authorList>
            <person name="Tarlachkov S.V."/>
            <person name="Kudryakova I.V."/>
            <person name="Afoshin A.S."/>
            <person name="Leontyevskaya E.A."/>
            <person name="Leontyevskaya N.V."/>
        </authorList>
    </citation>
    <scope>NUCLEOTIDE SEQUENCE [LARGE SCALE GENOMIC DNA]</scope>
    <source>
        <strain evidence="3 4">10.1.1</strain>
    </source>
</reference>
<dbReference type="Proteomes" id="UP000829194">
    <property type="component" value="Chromosome"/>
</dbReference>
<evidence type="ECO:0000259" key="2">
    <source>
        <dbReference type="SMART" id="SM00387"/>
    </source>
</evidence>
<feature type="transmembrane region" description="Helical" evidence="1">
    <location>
        <begin position="50"/>
        <end position="71"/>
    </location>
</feature>
<dbReference type="SUPFAM" id="SSF55874">
    <property type="entry name" value="ATPase domain of HSP90 chaperone/DNA topoisomerase II/histidine kinase"/>
    <property type="match status" value="1"/>
</dbReference>
<dbReference type="GO" id="GO:0016301">
    <property type="term" value="F:kinase activity"/>
    <property type="evidence" value="ECO:0007669"/>
    <property type="project" value="UniProtKB-KW"/>
</dbReference>
<dbReference type="PANTHER" id="PTHR34220">
    <property type="entry name" value="SENSOR HISTIDINE KINASE YPDA"/>
    <property type="match status" value="1"/>
</dbReference>
<keyword evidence="4" id="KW-1185">Reference proteome</keyword>
<keyword evidence="1" id="KW-0812">Transmembrane</keyword>
<protein>
    <submittedName>
        <fullName evidence="3">Histidine kinase</fullName>
    </submittedName>
</protein>
<name>A0ABY3XHD7_9GAMM</name>
<keyword evidence="1" id="KW-1133">Transmembrane helix</keyword>
<dbReference type="InterPro" id="IPR003594">
    <property type="entry name" value="HATPase_dom"/>
</dbReference>
<feature type="transmembrane region" description="Helical" evidence="1">
    <location>
        <begin position="12"/>
        <end position="38"/>
    </location>
</feature>
<dbReference type="Pfam" id="PF06580">
    <property type="entry name" value="His_kinase"/>
    <property type="match status" value="1"/>
</dbReference>
<keyword evidence="3" id="KW-0418">Kinase</keyword>
<proteinExistence type="predicted"/>
<accession>A0ABY3XHD7</accession>
<dbReference type="InterPro" id="IPR010559">
    <property type="entry name" value="Sig_transdc_His_kin_internal"/>
</dbReference>
<dbReference type="InterPro" id="IPR050640">
    <property type="entry name" value="Bact_2-comp_sensor_kinase"/>
</dbReference>
<evidence type="ECO:0000313" key="3">
    <source>
        <dbReference type="EMBL" id="UNP31041.1"/>
    </source>
</evidence>